<dbReference type="Pfam" id="PF08030">
    <property type="entry name" value="NAD_binding_6"/>
    <property type="match status" value="1"/>
</dbReference>
<evidence type="ECO:0000256" key="13">
    <source>
        <dbReference type="ARBA" id="ARBA00048483"/>
    </source>
</evidence>
<keyword evidence="11 15" id="KW-0472">Membrane</keyword>
<keyword evidence="18" id="KW-1185">Reference proteome</keyword>
<keyword evidence="6 15" id="KW-0812">Transmembrane</keyword>
<dbReference type="InterPro" id="IPR017927">
    <property type="entry name" value="FAD-bd_FR_type"/>
</dbReference>
<feature type="transmembrane region" description="Helical" evidence="15">
    <location>
        <begin position="118"/>
        <end position="135"/>
    </location>
</feature>
<feature type="transmembrane region" description="Helical" evidence="15">
    <location>
        <begin position="190"/>
        <end position="208"/>
    </location>
</feature>
<feature type="transmembrane region" description="Helical" evidence="15">
    <location>
        <begin position="215"/>
        <end position="232"/>
    </location>
</feature>
<feature type="region of interest" description="Disordered" evidence="14">
    <location>
        <begin position="447"/>
        <end position="466"/>
    </location>
</feature>
<dbReference type="InterPro" id="IPR017938">
    <property type="entry name" value="Riboflavin_synthase-like_b-brl"/>
</dbReference>
<evidence type="ECO:0000259" key="16">
    <source>
        <dbReference type="PROSITE" id="PS51384"/>
    </source>
</evidence>
<protein>
    <recommendedName>
        <fullName evidence="3">ferric-chelate reductase (NADPH)</fullName>
        <ecNumber evidence="3">1.16.1.9</ecNumber>
    </recommendedName>
</protein>
<dbReference type="SUPFAM" id="SSF52343">
    <property type="entry name" value="Ferredoxin reductase-like, C-terminal NADP-linked domain"/>
    <property type="match status" value="1"/>
</dbReference>
<dbReference type="PANTHER" id="PTHR32361:SF9">
    <property type="entry name" value="FERRIC REDUCTASE TRANSMEMBRANE COMPONENT 3-RELATED"/>
    <property type="match status" value="1"/>
</dbReference>
<dbReference type="Pfam" id="PF01794">
    <property type="entry name" value="Ferric_reduct"/>
    <property type="match status" value="1"/>
</dbReference>
<dbReference type="EC" id="1.16.1.9" evidence="3"/>
<dbReference type="Gene3D" id="3.40.50.80">
    <property type="entry name" value="Nucleotide-binding domain of ferredoxin-NADP reductase (FNR) module"/>
    <property type="match status" value="1"/>
</dbReference>
<sequence length="576" mass="63887">MIEIRGTKKPKPRQLMNEKNVKIYAYLICSFIVIFTLGHWLRVLKRRSQFSSLALRRVPGASVLVQVVRKVRSALIRKLAGFPSGGHALLIVIFTAVNIALCFQHVETNKVANFAARFGWMAVANMSLCAFLGLKNTPLGLLSGTSYERLNFLHRLAGYFAIAQMTLHAILYMVRYGVERRWHTLLEAGNWEGIVAGAAMVILLLGVARNYAYEAFYASHILGFFLAIAFTALHRPEWVDKVPVAMIFVGSIWAFDRLIRVARLLCNLVNNTATIYPLPDNGVRMIIKKPLAGAVPGSHCFVWIPSIRAFQTHPFTIVRNTKDDGLELVLNSYSGFTRAVRDCALRDAGAPLRVSVDGPYGTFPDPQSYDKVILVAGGSGATFTFGLASSLLQKLAPSSGIQLDFIWAVRRRENLEWFSDHIQHLSQHEAGLNVILHVTRQNREEIQEKETLEQTPPLSSEPSFKTSPSEYVVKEDFQASLAVVNNSQTICAAISQGSVGDGVDAASIGDFCNIKHERLDVTRVLDQAMEDLTTGQRVLVASCGPQSLVDIVRNSVAWQISSRDVSIDIHCETFGW</sequence>
<evidence type="ECO:0000256" key="1">
    <source>
        <dbReference type="ARBA" id="ARBA00004651"/>
    </source>
</evidence>
<dbReference type="PANTHER" id="PTHR32361">
    <property type="entry name" value="FERRIC/CUPRIC REDUCTASE TRANSMEMBRANE COMPONENT"/>
    <property type="match status" value="1"/>
</dbReference>
<dbReference type="PROSITE" id="PS51384">
    <property type="entry name" value="FAD_FR"/>
    <property type="match status" value="1"/>
</dbReference>
<name>A0A4R8QJM2_9PEZI</name>
<evidence type="ECO:0000256" key="9">
    <source>
        <dbReference type="ARBA" id="ARBA00023002"/>
    </source>
</evidence>
<feature type="transmembrane region" description="Helical" evidence="15">
    <location>
        <begin position="238"/>
        <end position="255"/>
    </location>
</feature>
<dbReference type="SFLD" id="SFLDS00052">
    <property type="entry name" value="Ferric_Reductase_Domain"/>
    <property type="match status" value="1"/>
</dbReference>
<dbReference type="GO" id="GO:0005886">
    <property type="term" value="C:plasma membrane"/>
    <property type="evidence" value="ECO:0007669"/>
    <property type="project" value="UniProtKB-SubCell"/>
</dbReference>
<dbReference type="GO" id="GO:0006879">
    <property type="term" value="P:intracellular iron ion homeostasis"/>
    <property type="evidence" value="ECO:0007669"/>
    <property type="project" value="TreeGrafter"/>
</dbReference>
<feature type="transmembrane region" description="Helical" evidence="15">
    <location>
        <begin position="23"/>
        <end position="41"/>
    </location>
</feature>
<evidence type="ECO:0000256" key="5">
    <source>
        <dbReference type="ARBA" id="ARBA00022475"/>
    </source>
</evidence>
<keyword evidence="5" id="KW-1003">Cell membrane</keyword>
<feature type="compositionally biased region" description="Polar residues" evidence="14">
    <location>
        <begin position="453"/>
        <end position="466"/>
    </location>
</feature>
<evidence type="ECO:0000256" key="12">
    <source>
        <dbReference type="ARBA" id="ARBA00023180"/>
    </source>
</evidence>
<feature type="domain" description="FAD-binding FR-type" evidence="16">
    <location>
        <begin position="251"/>
        <end position="366"/>
    </location>
</feature>
<dbReference type="InterPro" id="IPR039261">
    <property type="entry name" value="FNR_nucleotide-bd"/>
</dbReference>
<dbReference type="GO" id="GO:0015677">
    <property type="term" value="P:copper ion import"/>
    <property type="evidence" value="ECO:0007669"/>
    <property type="project" value="TreeGrafter"/>
</dbReference>
<dbReference type="Pfam" id="PF08022">
    <property type="entry name" value="FAD_binding_8"/>
    <property type="match status" value="1"/>
</dbReference>
<reference evidence="17 18" key="1">
    <citation type="submission" date="2018-11" db="EMBL/GenBank/DDBJ databases">
        <title>Genome sequence and assembly of Colletotrichum spinosum.</title>
        <authorList>
            <person name="Gan P."/>
            <person name="Shirasu K."/>
        </authorList>
    </citation>
    <scope>NUCLEOTIDE SEQUENCE [LARGE SCALE GENOMIC DNA]</scope>
    <source>
        <strain evidence="17 18">CBS 515.97</strain>
    </source>
</reference>
<keyword evidence="9" id="KW-0560">Oxidoreductase</keyword>
<dbReference type="InterPro" id="IPR051410">
    <property type="entry name" value="Ferric/Cupric_Reductase"/>
</dbReference>
<keyword evidence="8 15" id="KW-1133">Transmembrane helix</keyword>
<evidence type="ECO:0000256" key="2">
    <source>
        <dbReference type="ARBA" id="ARBA00006278"/>
    </source>
</evidence>
<organism evidence="17 18">
    <name type="scientific">Colletotrichum spinosum</name>
    <dbReference type="NCBI Taxonomy" id="1347390"/>
    <lineage>
        <taxon>Eukaryota</taxon>
        <taxon>Fungi</taxon>
        <taxon>Dikarya</taxon>
        <taxon>Ascomycota</taxon>
        <taxon>Pezizomycotina</taxon>
        <taxon>Sordariomycetes</taxon>
        <taxon>Hypocreomycetidae</taxon>
        <taxon>Glomerellales</taxon>
        <taxon>Glomerellaceae</taxon>
        <taxon>Colletotrichum</taxon>
        <taxon>Colletotrichum orbiculare species complex</taxon>
    </lineage>
</organism>
<gene>
    <name evidence="17" type="primary">FRE4-1</name>
    <name evidence="17" type="ORF">C8035_v010715</name>
</gene>
<evidence type="ECO:0000256" key="11">
    <source>
        <dbReference type="ARBA" id="ARBA00023136"/>
    </source>
</evidence>
<evidence type="ECO:0000256" key="4">
    <source>
        <dbReference type="ARBA" id="ARBA00022448"/>
    </source>
</evidence>
<comment type="caution">
    <text evidence="17">The sequence shown here is derived from an EMBL/GenBank/DDBJ whole genome shotgun (WGS) entry which is preliminary data.</text>
</comment>
<dbReference type="GO" id="GO:0006826">
    <property type="term" value="P:iron ion transport"/>
    <property type="evidence" value="ECO:0007669"/>
    <property type="project" value="UniProtKB-ARBA"/>
</dbReference>
<dbReference type="EMBL" id="QAPG01000055">
    <property type="protein sequence ID" value="TDZ34293.1"/>
    <property type="molecule type" value="Genomic_DNA"/>
</dbReference>
<keyword evidence="7" id="KW-0249">Electron transport</keyword>
<accession>A0A4R8QJM2</accession>
<feature type="transmembrane region" description="Helical" evidence="15">
    <location>
        <begin position="156"/>
        <end position="178"/>
    </location>
</feature>
<evidence type="ECO:0000256" key="6">
    <source>
        <dbReference type="ARBA" id="ARBA00022692"/>
    </source>
</evidence>
<evidence type="ECO:0000256" key="10">
    <source>
        <dbReference type="ARBA" id="ARBA00023065"/>
    </source>
</evidence>
<dbReference type="SUPFAM" id="SSF63380">
    <property type="entry name" value="Riboflavin synthase domain-like"/>
    <property type="match status" value="1"/>
</dbReference>
<dbReference type="Proteomes" id="UP000295083">
    <property type="component" value="Unassembled WGS sequence"/>
</dbReference>
<proteinExistence type="inferred from homology"/>
<keyword evidence="10" id="KW-0406">Ion transport</keyword>
<dbReference type="InterPro" id="IPR013130">
    <property type="entry name" value="Fe3_Rdtase_TM_dom"/>
</dbReference>
<dbReference type="InterPro" id="IPR013112">
    <property type="entry name" value="FAD-bd_8"/>
</dbReference>
<keyword evidence="4" id="KW-0813">Transport</keyword>
<dbReference type="CDD" id="cd06186">
    <property type="entry name" value="NOX_Duox_like_FAD_NADP"/>
    <property type="match status" value="1"/>
</dbReference>
<evidence type="ECO:0000256" key="14">
    <source>
        <dbReference type="SAM" id="MobiDB-lite"/>
    </source>
</evidence>
<evidence type="ECO:0000313" key="18">
    <source>
        <dbReference type="Proteomes" id="UP000295083"/>
    </source>
</evidence>
<evidence type="ECO:0000256" key="7">
    <source>
        <dbReference type="ARBA" id="ARBA00022982"/>
    </source>
</evidence>
<dbReference type="GO" id="GO:0052851">
    <property type="term" value="F:ferric-chelate reductase (NADPH) activity"/>
    <property type="evidence" value="ECO:0007669"/>
    <property type="project" value="UniProtKB-EC"/>
</dbReference>
<comment type="subcellular location">
    <subcellularLocation>
        <location evidence="1">Cell membrane</location>
        <topology evidence="1">Multi-pass membrane protein</topology>
    </subcellularLocation>
</comment>
<dbReference type="AlphaFoldDB" id="A0A4R8QJM2"/>
<evidence type="ECO:0000256" key="15">
    <source>
        <dbReference type="SAM" id="Phobius"/>
    </source>
</evidence>
<comment type="similarity">
    <text evidence="2">Belongs to the ferric reductase (FRE) family.</text>
</comment>
<feature type="transmembrane region" description="Helical" evidence="15">
    <location>
        <begin position="79"/>
        <end position="106"/>
    </location>
</feature>
<evidence type="ECO:0000256" key="8">
    <source>
        <dbReference type="ARBA" id="ARBA00022989"/>
    </source>
</evidence>
<dbReference type="InterPro" id="IPR013121">
    <property type="entry name" value="Fe_red_NAD-bd_6"/>
</dbReference>
<comment type="catalytic activity">
    <reaction evidence="13">
        <text>2 a Fe(II)-siderophore + NADP(+) + H(+) = 2 a Fe(III)-siderophore + NADPH</text>
        <dbReference type="Rhea" id="RHEA:28795"/>
        <dbReference type="Rhea" id="RHEA-COMP:11342"/>
        <dbReference type="Rhea" id="RHEA-COMP:11344"/>
        <dbReference type="ChEBI" id="CHEBI:15378"/>
        <dbReference type="ChEBI" id="CHEBI:29033"/>
        <dbReference type="ChEBI" id="CHEBI:29034"/>
        <dbReference type="ChEBI" id="CHEBI:57783"/>
        <dbReference type="ChEBI" id="CHEBI:58349"/>
        <dbReference type="EC" id="1.16.1.9"/>
    </reaction>
</comment>
<evidence type="ECO:0000256" key="3">
    <source>
        <dbReference type="ARBA" id="ARBA00012668"/>
    </source>
</evidence>
<dbReference type="SFLD" id="SFLDG01168">
    <property type="entry name" value="Ferric_reductase_subgroup_(FRE"/>
    <property type="match status" value="1"/>
</dbReference>
<evidence type="ECO:0000313" key="17">
    <source>
        <dbReference type="EMBL" id="TDZ34293.1"/>
    </source>
</evidence>
<keyword evidence="12" id="KW-0325">Glycoprotein</keyword>